<accession>A0A420HFD7</accession>
<dbReference type="Proteomes" id="UP000283383">
    <property type="component" value="Unassembled WGS sequence"/>
</dbReference>
<feature type="region of interest" description="Disordered" evidence="1">
    <location>
        <begin position="119"/>
        <end position="146"/>
    </location>
</feature>
<feature type="compositionally biased region" description="Basic residues" evidence="1">
    <location>
        <begin position="183"/>
        <end position="202"/>
    </location>
</feature>
<comment type="caution">
    <text evidence="2">The sequence shown here is derived from an EMBL/GenBank/DDBJ whole genome shotgun (WGS) entry which is preliminary data.</text>
</comment>
<feature type="non-terminal residue" evidence="2">
    <location>
        <position position="315"/>
    </location>
</feature>
<proteinExistence type="predicted"/>
<dbReference type="EMBL" id="MCBQ01019766">
    <property type="protein sequence ID" value="RKF56141.1"/>
    <property type="molecule type" value="Genomic_DNA"/>
</dbReference>
<sequence>MGSDYEQREVLILSRQNHEKWFRKVEFKSKSKGYFYVAYTTKANFAWIKREVGLSTITKEEAEFQNESFRSAYPDRTLFLIFAKTLPSTYSAILDSFRGIKWTVEEKLNILIEKEGDSRAHEKAHPAFGRSHYQQQRRNSDVTMRDTSDSFAAIEYAIALREKDEKKSRKRGTTNLKSDKMTKREKKKKIPKRNRITNKGRHGYTAYGETSDSSSHEFTSNDSSEKEPKSDSDSPQPQPQKVMLTKELISKSTPAAWVPDIGATSPMTDQSHLFRGNLKKIYSTTIQVGGGTLKSSHRGTVVVKCADGSSGIAKD</sequence>
<organism evidence="2 3">
    <name type="scientific">Golovinomyces cichoracearum</name>
    <dbReference type="NCBI Taxonomy" id="62708"/>
    <lineage>
        <taxon>Eukaryota</taxon>
        <taxon>Fungi</taxon>
        <taxon>Dikarya</taxon>
        <taxon>Ascomycota</taxon>
        <taxon>Pezizomycotina</taxon>
        <taxon>Leotiomycetes</taxon>
        <taxon>Erysiphales</taxon>
        <taxon>Erysiphaceae</taxon>
        <taxon>Golovinomyces</taxon>
    </lineage>
</organism>
<evidence type="ECO:0000256" key="1">
    <source>
        <dbReference type="SAM" id="MobiDB-lite"/>
    </source>
</evidence>
<feature type="region of interest" description="Disordered" evidence="1">
    <location>
        <begin position="164"/>
        <end position="240"/>
    </location>
</feature>
<feature type="compositionally biased region" description="Basic and acidic residues" evidence="1">
    <location>
        <begin position="223"/>
        <end position="232"/>
    </location>
</feature>
<feature type="compositionally biased region" description="Polar residues" evidence="1">
    <location>
        <begin position="208"/>
        <end position="221"/>
    </location>
</feature>
<evidence type="ECO:0000313" key="3">
    <source>
        <dbReference type="Proteomes" id="UP000283383"/>
    </source>
</evidence>
<name>A0A420HFD7_9PEZI</name>
<protein>
    <submittedName>
        <fullName evidence="2">Uncharacterized protein</fullName>
    </submittedName>
</protein>
<dbReference type="AlphaFoldDB" id="A0A420HFD7"/>
<reference evidence="2 3" key="1">
    <citation type="journal article" date="2018" name="BMC Genomics">
        <title>Comparative genome analyses reveal sequence features reflecting distinct modes of host-adaptation between dicot and monocot powdery mildew.</title>
        <authorList>
            <person name="Wu Y."/>
            <person name="Ma X."/>
            <person name="Pan Z."/>
            <person name="Kale S.D."/>
            <person name="Song Y."/>
            <person name="King H."/>
            <person name="Zhang Q."/>
            <person name="Presley C."/>
            <person name="Deng X."/>
            <person name="Wei C.I."/>
            <person name="Xiao S."/>
        </authorList>
    </citation>
    <scope>NUCLEOTIDE SEQUENCE [LARGE SCALE GENOMIC DNA]</scope>
    <source>
        <strain evidence="2">UMSG3</strain>
    </source>
</reference>
<evidence type="ECO:0000313" key="2">
    <source>
        <dbReference type="EMBL" id="RKF56141.1"/>
    </source>
</evidence>
<gene>
    <name evidence="2" type="ORF">GcM3_197031</name>
</gene>
<keyword evidence="3" id="KW-1185">Reference proteome</keyword>